<dbReference type="CDD" id="cd17039">
    <property type="entry name" value="Ubl_ubiquitin_like"/>
    <property type="match status" value="1"/>
</dbReference>
<name>A0A9P6UPM1_9FUNG</name>
<keyword evidence="1" id="KW-0863">Zinc-finger</keyword>
<keyword evidence="1" id="KW-0479">Metal-binding</keyword>
<evidence type="ECO:0000256" key="1">
    <source>
        <dbReference type="PROSITE-ProRule" id="PRU00175"/>
    </source>
</evidence>
<comment type="caution">
    <text evidence="4">The sequence shown here is derived from an EMBL/GenBank/DDBJ whole genome shotgun (WGS) entry which is preliminary data.</text>
</comment>
<sequence>MTANLDVIIANNRDGQTVNVPYKDTEPVFYVLERIRSQIGINQEDIKRQDLYINGKRIQDYQKSMDYYRIFGNTLTYRALPDKDITLQVKCLDGQTRPIVCQSSITFQEFKHLYWQRYGVPPHMARFIFQNRELRDGSLLHEFGIQDDCTLHLVVRLRGGGAVYPGMVFSDVSNSSNVRKVQFSMNAPEGRYADVGTNVECECACTPTHQVICIKNLGLLELTESTFECPNCEQFSSDWVDVTERDCYQLFDAGDTTVWRRLVIESADLNCKSECTICLDRLVTFDTLACGHSFHTNCISAWNGSCPNCRFNQHLVTGRAADTA</sequence>
<dbReference type="PROSITE" id="PS50089">
    <property type="entry name" value="ZF_RING_2"/>
    <property type="match status" value="1"/>
</dbReference>
<dbReference type="PROSITE" id="PS50053">
    <property type="entry name" value="UBIQUITIN_2"/>
    <property type="match status" value="1"/>
</dbReference>
<dbReference type="SMART" id="SM00184">
    <property type="entry name" value="RING"/>
    <property type="match status" value="1"/>
</dbReference>
<dbReference type="SMART" id="SM00213">
    <property type="entry name" value="UBQ"/>
    <property type="match status" value="1"/>
</dbReference>
<dbReference type="Gene3D" id="3.30.40.10">
    <property type="entry name" value="Zinc/RING finger domain, C3HC4 (zinc finger)"/>
    <property type="match status" value="1"/>
</dbReference>
<dbReference type="SUPFAM" id="SSF57850">
    <property type="entry name" value="RING/U-box"/>
    <property type="match status" value="1"/>
</dbReference>
<organism evidence="4 5">
    <name type="scientific">Linnemannia gamsii</name>
    <dbReference type="NCBI Taxonomy" id="64522"/>
    <lineage>
        <taxon>Eukaryota</taxon>
        <taxon>Fungi</taxon>
        <taxon>Fungi incertae sedis</taxon>
        <taxon>Mucoromycota</taxon>
        <taxon>Mortierellomycotina</taxon>
        <taxon>Mortierellomycetes</taxon>
        <taxon>Mortierellales</taxon>
        <taxon>Mortierellaceae</taxon>
        <taxon>Linnemannia</taxon>
    </lineage>
</organism>
<dbReference type="Pfam" id="PF13923">
    <property type="entry name" value="zf-C3HC4_2"/>
    <property type="match status" value="1"/>
</dbReference>
<dbReference type="Proteomes" id="UP000823405">
    <property type="component" value="Unassembled WGS sequence"/>
</dbReference>
<dbReference type="InterPro" id="IPR013083">
    <property type="entry name" value="Znf_RING/FYVE/PHD"/>
</dbReference>
<dbReference type="PANTHER" id="PTHR10666">
    <property type="entry name" value="UBIQUITIN"/>
    <property type="match status" value="1"/>
</dbReference>
<proteinExistence type="predicted"/>
<evidence type="ECO:0000259" key="2">
    <source>
        <dbReference type="PROSITE" id="PS50053"/>
    </source>
</evidence>
<gene>
    <name evidence="4" type="ORF">BGZ97_009446</name>
</gene>
<evidence type="ECO:0008006" key="6">
    <source>
        <dbReference type="Google" id="ProtNLM"/>
    </source>
</evidence>
<accession>A0A9P6UPM1</accession>
<dbReference type="SUPFAM" id="SSF54236">
    <property type="entry name" value="Ubiquitin-like"/>
    <property type="match status" value="2"/>
</dbReference>
<keyword evidence="5" id="KW-1185">Reference proteome</keyword>
<dbReference type="EMBL" id="JAAAIN010000454">
    <property type="protein sequence ID" value="KAG0314272.1"/>
    <property type="molecule type" value="Genomic_DNA"/>
</dbReference>
<evidence type="ECO:0000259" key="3">
    <source>
        <dbReference type="PROSITE" id="PS50089"/>
    </source>
</evidence>
<feature type="domain" description="Ubiquitin-like" evidence="2">
    <location>
        <begin position="85"/>
        <end position="160"/>
    </location>
</feature>
<reference evidence="4" key="1">
    <citation type="journal article" date="2020" name="Fungal Divers.">
        <title>Resolving the Mortierellaceae phylogeny through synthesis of multi-gene phylogenetics and phylogenomics.</title>
        <authorList>
            <person name="Vandepol N."/>
            <person name="Liber J."/>
            <person name="Desiro A."/>
            <person name="Na H."/>
            <person name="Kennedy M."/>
            <person name="Barry K."/>
            <person name="Grigoriev I.V."/>
            <person name="Miller A.N."/>
            <person name="O'Donnell K."/>
            <person name="Stajich J.E."/>
            <person name="Bonito G."/>
        </authorList>
    </citation>
    <scope>NUCLEOTIDE SEQUENCE</scope>
    <source>
        <strain evidence="4">NVP60</strain>
    </source>
</reference>
<dbReference type="InterPro" id="IPR000626">
    <property type="entry name" value="Ubiquitin-like_dom"/>
</dbReference>
<dbReference type="InterPro" id="IPR001841">
    <property type="entry name" value="Znf_RING"/>
</dbReference>
<evidence type="ECO:0000313" key="5">
    <source>
        <dbReference type="Proteomes" id="UP000823405"/>
    </source>
</evidence>
<dbReference type="AlphaFoldDB" id="A0A9P6UPM1"/>
<feature type="domain" description="RING-type" evidence="3">
    <location>
        <begin position="275"/>
        <end position="310"/>
    </location>
</feature>
<dbReference type="Pfam" id="PF00240">
    <property type="entry name" value="ubiquitin"/>
    <property type="match status" value="1"/>
</dbReference>
<dbReference type="Gene3D" id="3.10.20.90">
    <property type="entry name" value="Phosphatidylinositol 3-kinase Catalytic Subunit, Chain A, domain 1"/>
    <property type="match status" value="1"/>
</dbReference>
<dbReference type="OrthoDB" id="428577at2759"/>
<protein>
    <recommendedName>
        <fullName evidence="6">Ubiquitin</fullName>
    </recommendedName>
</protein>
<dbReference type="GO" id="GO:0008270">
    <property type="term" value="F:zinc ion binding"/>
    <property type="evidence" value="ECO:0007669"/>
    <property type="project" value="UniProtKB-KW"/>
</dbReference>
<evidence type="ECO:0000313" key="4">
    <source>
        <dbReference type="EMBL" id="KAG0314272.1"/>
    </source>
</evidence>
<dbReference type="InterPro" id="IPR050158">
    <property type="entry name" value="Ubiquitin_ubiquitin-like"/>
</dbReference>
<keyword evidence="1" id="KW-0862">Zinc</keyword>
<dbReference type="InterPro" id="IPR029071">
    <property type="entry name" value="Ubiquitin-like_domsf"/>
</dbReference>